<sequence length="89" mass="9895">MIDFTAYPHPVMAVRCPECGKAAGVYCYRPSGHKASDFHRSLKDLADQIFIQQHGNAAAVFRSDNNTWLIDPNGLAPDMSEPSDQLQLF</sequence>
<geneLocation type="plasmid" evidence="2 3">
    <name>unnamed</name>
</geneLocation>
<dbReference type="EMBL" id="CP136595">
    <property type="protein sequence ID" value="WOE76756.1"/>
    <property type="molecule type" value="Genomic_DNA"/>
</dbReference>
<name>A0AA97FA66_9SPHN</name>
<dbReference type="Proteomes" id="UP001302429">
    <property type="component" value="Plasmid unnamed"/>
</dbReference>
<protein>
    <recommendedName>
        <fullName evidence="1">DNA-binding phage zinc finger domain-containing protein</fullName>
    </recommendedName>
</protein>
<feature type="domain" description="DNA-binding phage zinc finger" evidence="1">
    <location>
        <begin position="8"/>
        <end position="49"/>
    </location>
</feature>
<keyword evidence="2" id="KW-0614">Plasmid</keyword>
<dbReference type="Pfam" id="PF24623">
    <property type="entry name" value="Phage_zn_bind_8"/>
    <property type="match status" value="1"/>
</dbReference>
<reference evidence="2 3" key="1">
    <citation type="submission" date="2023-10" db="EMBL/GenBank/DDBJ databases">
        <title>Complete genome sequence of a Sphingomonadaceae bacterium.</title>
        <authorList>
            <person name="Yan C."/>
        </authorList>
    </citation>
    <scope>NUCLEOTIDE SEQUENCE [LARGE SCALE GENOMIC DNA]</scope>
    <source>
        <strain evidence="2 3">SCSIO 66989</strain>
        <plasmid evidence="2 3">unnamed</plasmid>
    </source>
</reference>
<keyword evidence="3" id="KW-1185">Reference proteome</keyword>
<dbReference type="RefSeq" id="WP_317084721.1">
    <property type="nucleotide sequence ID" value="NZ_CP136595.1"/>
</dbReference>
<dbReference type="AlphaFoldDB" id="A0AA97FA66"/>
<proteinExistence type="predicted"/>
<dbReference type="InterPro" id="IPR056911">
    <property type="entry name" value="Phage_Znf_bind_put"/>
</dbReference>
<evidence type="ECO:0000313" key="2">
    <source>
        <dbReference type="EMBL" id="WOE76756.1"/>
    </source>
</evidence>
<organism evidence="2 3">
    <name type="scientific">Alterisphingorhabdus coralli</name>
    <dbReference type="NCBI Taxonomy" id="3071408"/>
    <lineage>
        <taxon>Bacteria</taxon>
        <taxon>Pseudomonadati</taxon>
        <taxon>Pseudomonadota</taxon>
        <taxon>Alphaproteobacteria</taxon>
        <taxon>Sphingomonadales</taxon>
        <taxon>Sphingomonadaceae</taxon>
        <taxon>Alterisphingorhabdus (ex Yan et al. 2024)</taxon>
    </lineage>
</organism>
<gene>
    <name evidence="2" type="ORF">RB602_15330</name>
</gene>
<evidence type="ECO:0000313" key="3">
    <source>
        <dbReference type="Proteomes" id="UP001302429"/>
    </source>
</evidence>
<accession>A0AA97FA66</accession>
<evidence type="ECO:0000259" key="1">
    <source>
        <dbReference type="Pfam" id="PF24623"/>
    </source>
</evidence>
<dbReference type="KEGG" id="acoa:RB602_15330"/>